<dbReference type="SUPFAM" id="SSF52540">
    <property type="entry name" value="P-loop containing nucleoside triphosphate hydrolases"/>
    <property type="match status" value="1"/>
</dbReference>
<gene>
    <name evidence="1" type="ORF">LEA_00382</name>
</gene>
<organism evidence="1">
    <name type="scientific">human gut metagenome</name>
    <dbReference type="NCBI Taxonomy" id="408170"/>
    <lineage>
        <taxon>unclassified sequences</taxon>
        <taxon>metagenomes</taxon>
        <taxon>organismal metagenomes</taxon>
    </lineage>
</organism>
<keyword evidence="1" id="KW-0067">ATP-binding</keyword>
<dbReference type="InterPro" id="IPR039421">
    <property type="entry name" value="Type_1_exporter"/>
</dbReference>
<dbReference type="GO" id="GO:0090374">
    <property type="term" value="P:oligopeptide export from mitochondrion"/>
    <property type="evidence" value="ECO:0007669"/>
    <property type="project" value="TreeGrafter"/>
</dbReference>
<keyword evidence="1" id="KW-0547">Nucleotide-binding</keyword>
<dbReference type="GO" id="GO:0015421">
    <property type="term" value="F:ABC-type oligopeptide transporter activity"/>
    <property type="evidence" value="ECO:0007669"/>
    <property type="project" value="TreeGrafter"/>
</dbReference>
<sequence length="116" mass="12904">MEPISPDIRTLAGYLSVLVNSASFRSWVTCYDTQTEKQIQDALDRLIKGRTTIAIAHRLSTLANADRLIVLKKGRVAEIGTHTELLQSKGVYYELVMAQKQTARLRKSETPALAMG</sequence>
<dbReference type="Gene3D" id="3.40.50.300">
    <property type="entry name" value="P-loop containing nucleotide triphosphate hydrolases"/>
    <property type="match status" value="1"/>
</dbReference>
<accession>K1UGT9</accession>
<proteinExistence type="predicted"/>
<evidence type="ECO:0000313" key="1">
    <source>
        <dbReference type="EMBL" id="EKC81398.1"/>
    </source>
</evidence>
<name>K1UGT9_9ZZZZ</name>
<dbReference type="PANTHER" id="PTHR43394:SF1">
    <property type="entry name" value="ATP-BINDING CASSETTE SUB-FAMILY B MEMBER 10, MITOCHONDRIAL"/>
    <property type="match status" value="1"/>
</dbReference>
<dbReference type="InterPro" id="IPR027417">
    <property type="entry name" value="P-loop_NTPase"/>
</dbReference>
<dbReference type="GO" id="GO:0005524">
    <property type="term" value="F:ATP binding"/>
    <property type="evidence" value="ECO:0007669"/>
    <property type="project" value="UniProtKB-KW"/>
</dbReference>
<reference evidence="1" key="1">
    <citation type="journal article" date="2013" name="Environ. Microbiol.">
        <title>Microbiota from the distal guts of lean and obese adolescents exhibit partial functional redundancy besides clear differences in community structure.</title>
        <authorList>
            <person name="Ferrer M."/>
            <person name="Ruiz A."/>
            <person name="Lanza F."/>
            <person name="Haange S.B."/>
            <person name="Oberbach A."/>
            <person name="Till H."/>
            <person name="Bargiela R."/>
            <person name="Campoy C."/>
            <person name="Segura M.T."/>
            <person name="Richter M."/>
            <person name="von Bergen M."/>
            <person name="Seifert J."/>
            <person name="Suarez A."/>
        </authorList>
    </citation>
    <scope>NUCLEOTIDE SEQUENCE</scope>
</reference>
<dbReference type="AlphaFoldDB" id="K1UGT9"/>
<protein>
    <submittedName>
        <fullName evidence="1">ABC transporter, ATP-binding protein</fullName>
    </submittedName>
</protein>
<comment type="caution">
    <text evidence="1">The sequence shown here is derived from an EMBL/GenBank/DDBJ whole genome shotgun (WGS) entry which is preliminary data.</text>
</comment>
<dbReference type="PANTHER" id="PTHR43394">
    <property type="entry name" value="ATP-DEPENDENT PERMEASE MDL1, MITOCHONDRIAL"/>
    <property type="match status" value="1"/>
</dbReference>
<dbReference type="GO" id="GO:0005743">
    <property type="term" value="C:mitochondrial inner membrane"/>
    <property type="evidence" value="ECO:0007669"/>
    <property type="project" value="TreeGrafter"/>
</dbReference>
<dbReference type="EMBL" id="AJWY01000271">
    <property type="protein sequence ID" value="EKC81398.1"/>
    <property type="molecule type" value="Genomic_DNA"/>
</dbReference>